<organism evidence="4 5">
    <name type="scientific">Sphingobacterium populi</name>
    <dbReference type="NCBI Taxonomy" id="1812824"/>
    <lineage>
        <taxon>Bacteria</taxon>
        <taxon>Pseudomonadati</taxon>
        <taxon>Bacteroidota</taxon>
        <taxon>Sphingobacteriia</taxon>
        <taxon>Sphingobacteriales</taxon>
        <taxon>Sphingobacteriaceae</taxon>
        <taxon>Sphingobacterium</taxon>
    </lineage>
</organism>
<dbReference type="Pfam" id="PF00085">
    <property type="entry name" value="Thioredoxin"/>
    <property type="match status" value="1"/>
</dbReference>
<dbReference type="RefSeq" id="WP_066754087.1">
    <property type="nucleotide sequence ID" value="NZ_JBHUMB010000005.1"/>
</dbReference>
<dbReference type="CDD" id="cd02966">
    <property type="entry name" value="TlpA_like_family"/>
    <property type="match status" value="1"/>
</dbReference>
<dbReference type="Gene3D" id="3.40.30.10">
    <property type="entry name" value="Glutaredoxin"/>
    <property type="match status" value="1"/>
</dbReference>
<keyword evidence="2" id="KW-1133">Transmembrane helix</keyword>
<proteinExistence type="predicted"/>
<dbReference type="PROSITE" id="PS00194">
    <property type="entry name" value="THIOREDOXIN_1"/>
    <property type="match status" value="1"/>
</dbReference>
<dbReference type="InterPro" id="IPR013766">
    <property type="entry name" value="Thioredoxin_domain"/>
</dbReference>
<dbReference type="InterPro" id="IPR036249">
    <property type="entry name" value="Thioredoxin-like_sf"/>
</dbReference>
<evidence type="ECO:0000256" key="2">
    <source>
        <dbReference type="SAM" id="Phobius"/>
    </source>
</evidence>
<keyword evidence="5" id="KW-1185">Reference proteome</keyword>
<keyword evidence="2" id="KW-0812">Transmembrane</keyword>
<reference evidence="5" key="1">
    <citation type="journal article" date="2019" name="Int. J. Syst. Evol. Microbiol.">
        <title>The Global Catalogue of Microorganisms (GCM) 10K type strain sequencing project: providing services to taxonomists for standard genome sequencing and annotation.</title>
        <authorList>
            <consortium name="The Broad Institute Genomics Platform"/>
            <consortium name="The Broad Institute Genome Sequencing Center for Infectious Disease"/>
            <person name="Wu L."/>
            <person name="Ma J."/>
        </authorList>
    </citation>
    <scope>NUCLEOTIDE SEQUENCE [LARGE SCALE GENOMIC DNA]</scope>
    <source>
        <strain evidence="5">KCTC 42247</strain>
    </source>
</reference>
<sequence length="211" mass="24056">MTFFNALAALWSKSKYIYRAFAWLAIPVILSSYVFVNSAFAQSRQNGEAGVKVQQSMGLIIGERVPQDFWTREHLFYNEGDTVRGTLERFKGKLLVLDFWATWCGACRKNFSNLESLQKDYPDDLAFVLVNPAKYKDSYAKVNDCYNNMLSQTGGTTLASIILDEQLVAQFPHYLIPHYVWISKNGFIKAFTGSGWTLREAIEFQISQEGL</sequence>
<dbReference type="InterPro" id="IPR017937">
    <property type="entry name" value="Thioredoxin_CS"/>
</dbReference>
<evidence type="ECO:0000259" key="3">
    <source>
        <dbReference type="PROSITE" id="PS51352"/>
    </source>
</evidence>
<gene>
    <name evidence="4" type="ORF">ACFSQ6_03255</name>
</gene>
<dbReference type="PANTHER" id="PTHR42852">
    <property type="entry name" value="THIOL:DISULFIDE INTERCHANGE PROTEIN DSBE"/>
    <property type="match status" value="1"/>
</dbReference>
<feature type="transmembrane region" description="Helical" evidence="2">
    <location>
        <begin position="16"/>
        <end position="36"/>
    </location>
</feature>
<comment type="caution">
    <text evidence="4">The sequence shown here is derived from an EMBL/GenBank/DDBJ whole genome shotgun (WGS) entry which is preliminary data.</text>
</comment>
<dbReference type="InterPro" id="IPR050553">
    <property type="entry name" value="Thioredoxin_ResA/DsbE_sf"/>
</dbReference>
<accession>A0ABW5UAL5</accession>
<dbReference type="PANTHER" id="PTHR42852:SF17">
    <property type="entry name" value="THIOREDOXIN-LIKE PROTEIN HI_1115"/>
    <property type="match status" value="1"/>
</dbReference>
<keyword evidence="2" id="KW-0472">Membrane</keyword>
<evidence type="ECO:0000256" key="1">
    <source>
        <dbReference type="ARBA" id="ARBA00023284"/>
    </source>
</evidence>
<dbReference type="Proteomes" id="UP001597418">
    <property type="component" value="Unassembled WGS sequence"/>
</dbReference>
<dbReference type="EMBL" id="JBHUMB010000005">
    <property type="protein sequence ID" value="MFD2742403.1"/>
    <property type="molecule type" value="Genomic_DNA"/>
</dbReference>
<feature type="domain" description="Thioredoxin" evidence="3">
    <location>
        <begin position="59"/>
        <end position="211"/>
    </location>
</feature>
<dbReference type="PROSITE" id="PS51352">
    <property type="entry name" value="THIOREDOXIN_2"/>
    <property type="match status" value="1"/>
</dbReference>
<evidence type="ECO:0000313" key="5">
    <source>
        <dbReference type="Proteomes" id="UP001597418"/>
    </source>
</evidence>
<protein>
    <submittedName>
        <fullName evidence="4">TlpA family protein disulfide reductase</fullName>
    </submittedName>
</protein>
<keyword evidence="1" id="KW-0676">Redox-active center</keyword>
<dbReference type="SUPFAM" id="SSF52833">
    <property type="entry name" value="Thioredoxin-like"/>
    <property type="match status" value="1"/>
</dbReference>
<name>A0ABW5UAL5_9SPHI</name>
<evidence type="ECO:0000313" key="4">
    <source>
        <dbReference type="EMBL" id="MFD2742403.1"/>
    </source>
</evidence>